<dbReference type="EMBL" id="BAAADG010000001">
    <property type="protein sequence ID" value="GAA0212799.1"/>
    <property type="molecule type" value="Genomic_DNA"/>
</dbReference>
<reference evidence="2" key="1">
    <citation type="journal article" date="2019" name="Int. J. Syst. Evol. Microbiol.">
        <title>The Global Catalogue of Microorganisms (GCM) 10K type strain sequencing project: providing services to taxonomists for standard genome sequencing and annotation.</title>
        <authorList>
            <consortium name="The Broad Institute Genomics Platform"/>
            <consortium name="The Broad Institute Genome Sequencing Center for Infectious Disease"/>
            <person name="Wu L."/>
            <person name="Ma J."/>
        </authorList>
    </citation>
    <scope>NUCLEOTIDE SEQUENCE [LARGE SCALE GENOMIC DNA]</scope>
    <source>
        <strain evidence="2">JCM 6886</strain>
    </source>
</reference>
<evidence type="ECO:0000313" key="2">
    <source>
        <dbReference type="Proteomes" id="UP001501476"/>
    </source>
</evidence>
<evidence type="ECO:0000313" key="1">
    <source>
        <dbReference type="EMBL" id="GAA0212799.1"/>
    </source>
</evidence>
<dbReference type="RefSeq" id="WP_286305521.1">
    <property type="nucleotide sequence ID" value="NZ_AP027741.1"/>
</dbReference>
<name>A0ABP3CQ95_9GAMM</name>
<accession>A0ABP3CQ95</accession>
<proteinExistence type="predicted"/>
<protein>
    <submittedName>
        <fullName evidence="1">Uncharacterized protein</fullName>
    </submittedName>
</protein>
<keyword evidence="2" id="KW-1185">Reference proteome</keyword>
<dbReference type="Proteomes" id="UP001501476">
    <property type="component" value="Unassembled WGS sequence"/>
</dbReference>
<sequence length="104" mass="11817">MNASIEKIKSLLQQTLAELPPSQHHLIDEVFKELSTLSQTLSGSQSDEPQPTIDKTTGCYQFEGNNGFYCPHCFDNQQRKVSTQRINSKLRICTDCRSSLKRLN</sequence>
<comment type="caution">
    <text evidence="1">The sequence shown here is derived from an EMBL/GenBank/DDBJ whole genome shotgun (WGS) entry which is preliminary data.</text>
</comment>
<organism evidence="1 2">
    <name type="scientific">Methylophaga marina</name>
    <dbReference type="NCBI Taxonomy" id="45495"/>
    <lineage>
        <taxon>Bacteria</taxon>
        <taxon>Pseudomonadati</taxon>
        <taxon>Pseudomonadota</taxon>
        <taxon>Gammaproteobacteria</taxon>
        <taxon>Thiotrichales</taxon>
        <taxon>Piscirickettsiaceae</taxon>
        <taxon>Methylophaga</taxon>
    </lineage>
</organism>
<gene>
    <name evidence="1" type="ORF">GCM10008964_00130</name>
</gene>